<evidence type="ECO:0000256" key="6">
    <source>
        <dbReference type="ARBA" id="ARBA00023288"/>
    </source>
</evidence>
<dbReference type="PANTHER" id="PTHR47249">
    <property type="entry name" value="VACUOLAR PROTEIN 8"/>
    <property type="match status" value="1"/>
</dbReference>
<comment type="caution">
    <text evidence="11">The sequence shown here is derived from an EMBL/GenBank/DDBJ whole genome shotgun (WGS) entry which is preliminary data.</text>
</comment>
<evidence type="ECO:0000256" key="9">
    <source>
        <dbReference type="SAM" id="MobiDB-lite"/>
    </source>
</evidence>
<keyword evidence="3" id="KW-0926">Vacuole</keyword>
<dbReference type="GO" id="GO:0005774">
    <property type="term" value="C:vacuolar membrane"/>
    <property type="evidence" value="ECO:0007669"/>
    <property type="project" value="UniProtKB-SubCell"/>
</dbReference>
<dbReference type="InterPro" id="IPR058678">
    <property type="entry name" value="ARM_PUB"/>
</dbReference>
<protein>
    <recommendedName>
        <fullName evidence="7">Vacuolar protein 8</fullName>
    </recommendedName>
</protein>
<keyword evidence="6" id="KW-0449">Lipoprotein</keyword>
<comment type="subcellular location">
    <subcellularLocation>
        <location evidence="1">Vacuole membrane</location>
        <topology evidence="1">Lipid-anchor</topology>
    </subcellularLocation>
</comment>
<feature type="domain" description="U-box" evidence="10">
    <location>
        <begin position="211"/>
        <end position="399"/>
    </location>
</feature>
<evidence type="ECO:0000313" key="11">
    <source>
        <dbReference type="EMBL" id="KAI1895772.1"/>
    </source>
</evidence>
<dbReference type="EMBL" id="JAERUA010000009">
    <property type="protein sequence ID" value="KAI1895772.1"/>
    <property type="molecule type" value="Genomic_DNA"/>
</dbReference>
<dbReference type="Pfam" id="PF00514">
    <property type="entry name" value="Arm"/>
    <property type="match status" value="1"/>
</dbReference>
<evidence type="ECO:0000313" key="12">
    <source>
        <dbReference type="Proteomes" id="UP000829720"/>
    </source>
</evidence>
<evidence type="ECO:0000256" key="7">
    <source>
        <dbReference type="ARBA" id="ARBA00026209"/>
    </source>
</evidence>
<organism evidence="11 12">
    <name type="scientific">Albula goreensis</name>
    <dbReference type="NCBI Taxonomy" id="1534307"/>
    <lineage>
        <taxon>Eukaryota</taxon>
        <taxon>Metazoa</taxon>
        <taxon>Chordata</taxon>
        <taxon>Craniata</taxon>
        <taxon>Vertebrata</taxon>
        <taxon>Euteleostomi</taxon>
        <taxon>Actinopterygii</taxon>
        <taxon>Neopterygii</taxon>
        <taxon>Teleostei</taxon>
        <taxon>Albuliformes</taxon>
        <taxon>Albulidae</taxon>
        <taxon>Albula</taxon>
    </lineage>
</organism>
<dbReference type="InterPro" id="IPR011989">
    <property type="entry name" value="ARM-like"/>
</dbReference>
<name>A0A8T3DH95_9TELE</name>
<evidence type="ECO:0000256" key="5">
    <source>
        <dbReference type="ARBA" id="ARBA00023136"/>
    </source>
</evidence>
<dbReference type="Pfam" id="PF25598">
    <property type="entry name" value="ARM_PUB"/>
    <property type="match status" value="1"/>
</dbReference>
<feature type="repeat" description="ARM" evidence="8">
    <location>
        <begin position="263"/>
        <end position="291"/>
    </location>
</feature>
<evidence type="ECO:0000259" key="10">
    <source>
        <dbReference type="Pfam" id="PF25598"/>
    </source>
</evidence>
<sequence length="605" mass="65656">MGLGVCERCARLLEELVAYVRKLSRELVERIKECVRAISECCCLRKKTTVPRTLYHPVVKEHERRAALELLQHLDADSVQEQQPHASETLHCSGSELTGIECLHALNTLAVSENHELQQSAAAYLLHLSQQLPTALPSEFLEPYPALLQSCDLEVQRTASLSLVNFLVEHNVNKDLVVEMGILDPILDLLESEDPTVQCNSCACVAMLATSDVNREAITSADGVLQILVLAKSYDPRVQQNAVGALLNLTRSERMLEALCREGALPVLALLLQSADSEVQFYSCCALRNVAAVPEYHPRMLGIGDCFLLKSLLSLLSSPVEKNSCQACLCLRNFCVNVRTQEELVALGGVSPLISLLSSPAVRKAESAISLLSALSQHPPNRGTLVEEGLVQAVGKLLLLHGNSSSAIVSHGAMTLRNLSATPTSQQAVMNSECVSRLLEALAAPSTTEQARVCVASCLHQLSSLDLLKPLFAKEVTADHVSHLVSFADQTDNPELSFHAASTIGQLGMKDAPLLSHHSDAVLGYLLRFLKSQEVRFQQLAISTLSTLKNVGCFADAISGKLVQEQLLRVRMQTERTSDLLRTVPSPLPRLDEAPSAKGSEGSDP</sequence>
<dbReference type="AlphaFoldDB" id="A0A8T3DH95"/>
<dbReference type="InterPro" id="IPR000225">
    <property type="entry name" value="Armadillo"/>
</dbReference>
<keyword evidence="4" id="KW-0677">Repeat</keyword>
<dbReference type="PROSITE" id="PS50176">
    <property type="entry name" value="ARM_REPEAT"/>
    <property type="match status" value="2"/>
</dbReference>
<dbReference type="OrthoDB" id="7537227at2759"/>
<dbReference type="PANTHER" id="PTHR47249:SF1">
    <property type="entry name" value="VACUOLAR PROTEIN 8"/>
    <property type="match status" value="1"/>
</dbReference>
<proteinExistence type="inferred from homology"/>
<evidence type="ECO:0000256" key="4">
    <source>
        <dbReference type="ARBA" id="ARBA00022737"/>
    </source>
</evidence>
<dbReference type="SMART" id="SM00185">
    <property type="entry name" value="ARM"/>
    <property type="match status" value="6"/>
</dbReference>
<dbReference type="InterPro" id="IPR016024">
    <property type="entry name" value="ARM-type_fold"/>
</dbReference>
<dbReference type="GO" id="GO:0043495">
    <property type="term" value="F:protein-membrane adaptor activity"/>
    <property type="evidence" value="ECO:0007669"/>
    <property type="project" value="InterPro"/>
</dbReference>
<dbReference type="GO" id="GO:0071562">
    <property type="term" value="P:nucleus-vacuole junction assembly"/>
    <property type="evidence" value="ECO:0007669"/>
    <property type="project" value="InterPro"/>
</dbReference>
<comment type="similarity">
    <text evidence="2">Belongs to the beta-catenin family.</text>
</comment>
<evidence type="ECO:0000256" key="1">
    <source>
        <dbReference type="ARBA" id="ARBA00004592"/>
    </source>
</evidence>
<reference evidence="11" key="1">
    <citation type="submission" date="2021-01" db="EMBL/GenBank/DDBJ databases">
        <authorList>
            <person name="Zahm M."/>
            <person name="Roques C."/>
            <person name="Cabau C."/>
            <person name="Klopp C."/>
            <person name="Donnadieu C."/>
            <person name="Jouanno E."/>
            <person name="Lampietro C."/>
            <person name="Louis A."/>
            <person name="Herpin A."/>
            <person name="Echchiki A."/>
            <person name="Berthelot C."/>
            <person name="Parey E."/>
            <person name="Roest-Crollius H."/>
            <person name="Braasch I."/>
            <person name="Postlethwait J."/>
            <person name="Bobe J."/>
            <person name="Montfort J."/>
            <person name="Bouchez O."/>
            <person name="Begum T."/>
            <person name="Mejri S."/>
            <person name="Adams A."/>
            <person name="Chen W.-J."/>
            <person name="Guiguen Y."/>
        </authorList>
    </citation>
    <scope>NUCLEOTIDE SEQUENCE</scope>
    <source>
        <tissue evidence="11">Blood</tissue>
    </source>
</reference>
<evidence type="ECO:0000256" key="3">
    <source>
        <dbReference type="ARBA" id="ARBA00022554"/>
    </source>
</evidence>
<evidence type="ECO:0000256" key="2">
    <source>
        <dbReference type="ARBA" id="ARBA00005462"/>
    </source>
</evidence>
<dbReference type="Proteomes" id="UP000829720">
    <property type="component" value="Unassembled WGS sequence"/>
</dbReference>
<evidence type="ECO:0000256" key="8">
    <source>
        <dbReference type="PROSITE-ProRule" id="PRU00259"/>
    </source>
</evidence>
<accession>A0A8T3DH95</accession>
<dbReference type="InterPro" id="IPR045156">
    <property type="entry name" value="Vac8"/>
</dbReference>
<keyword evidence="12" id="KW-1185">Reference proteome</keyword>
<feature type="repeat" description="ARM" evidence="8">
    <location>
        <begin position="348"/>
        <end position="390"/>
    </location>
</feature>
<feature type="region of interest" description="Disordered" evidence="9">
    <location>
        <begin position="578"/>
        <end position="605"/>
    </location>
</feature>
<dbReference type="Gene3D" id="1.25.10.10">
    <property type="entry name" value="Leucine-rich Repeat Variant"/>
    <property type="match status" value="2"/>
</dbReference>
<keyword evidence="5" id="KW-0472">Membrane</keyword>
<gene>
    <name evidence="11" type="ORF">AGOR_G00110220</name>
</gene>
<dbReference type="SUPFAM" id="SSF48371">
    <property type="entry name" value="ARM repeat"/>
    <property type="match status" value="1"/>
</dbReference>